<dbReference type="Pfam" id="PF01370">
    <property type="entry name" value="Epimerase"/>
    <property type="match status" value="1"/>
</dbReference>
<dbReference type="AlphaFoldDB" id="A0A931B0E2"/>
<name>A0A931B0E2_9ACTN</name>
<protein>
    <submittedName>
        <fullName evidence="2">NAD(P)-dependent oxidoreductase</fullName>
    </submittedName>
</protein>
<dbReference type="SUPFAM" id="SSF51735">
    <property type="entry name" value="NAD(P)-binding Rossmann-fold domains"/>
    <property type="match status" value="1"/>
</dbReference>
<feature type="domain" description="NAD-dependent epimerase/dehydratase" evidence="1">
    <location>
        <begin position="5"/>
        <end position="229"/>
    </location>
</feature>
<gene>
    <name evidence="2" type="ORF">I2501_07750</name>
</gene>
<accession>A0A931B0E2</accession>
<dbReference type="Gene3D" id="3.40.50.720">
    <property type="entry name" value="NAD(P)-binding Rossmann-like Domain"/>
    <property type="match status" value="1"/>
</dbReference>
<organism evidence="2 3">
    <name type="scientific">Streptacidiphilus fuscans</name>
    <dbReference type="NCBI Taxonomy" id="2789292"/>
    <lineage>
        <taxon>Bacteria</taxon>
        <taxon>Bacillati</taxon>
        <taxon>Actinomycetota</taxon>
        <taxon>Actinomycetes</taxon>
        <taxon>Kitasatosporales</taxon>
        <taxon>Streptomycetaceae</taxon>
        <taxon>Streptacidiphilus</taxon>
    </lineage>
</organism>
<evidence type="ECO:0000259" key="1">
    <source>
        <dbReference type="Pfam" id="PF01370"/>
    </source>
</evidence>
<reference evidence="2" key="1">
    <citation type="submission" date="2020-11" db="EMBL/GenBank/DDBJ databases">
        <title>Isolation and identification of active actinomycetes.</title>
        <authorList>
            <person name="Yu B."/>
        </authorList>
    </citation>
    <scope>NUCLEOTIDE SEQUENCE</scope>
    <source>
        <strain evidence="2">NEAU-YB345</strain>
    </source>
</reference>
<evidence type="ECO:0000313" key="3">
    <source>
        <dbReference type="Proteomes" id="UP000657385"/>
    </source>
</evidence>
<proteinExistence type="predicted"/>
<comment type="caution">
    <text evidence="2">The sequence shown here is derived from an EMBL/GenBank/DDBJ whole genome shotgun (WGS) entry which is preliminary data.</text>
</comment>
<dbReference type="InterPro" id="IPR050177">
    <property type="entry name" value="Lipid_A_modif_metabolic_enz"/>
</dbReference>
<sequence length="314" mass="32518">MSNSVAVLGGTGFIGRALAEELVQGGRQVLVVARREPEVPVPGRFRAFDLVAGTAADLAELLREEQVTAVVNAAGGMWGLTDEQMVDANVTMVQRVLDAIALLPEPVRFVQLGSVHEYGLAPIGTVQAEGDEPQPVMAYGRLKVRATDLVQTAAKGGAQAVALRVGNVVGAGQPGHSLLGVMAAKLAAAEAAGETAALTLAPLTAQRDFVDLDDVVDAVVVALDATDVDWAATPVLNVGRGEGVSARQMVELLIAASGVPVEITEDPGPAGAGPETDWQCLDVTLVRRVLGWEARRSLAESVAALWKAEGSRNG</sequence>
<evidence type="ECO:0000313" key="2">
    <source>
        <dbReference type="EMBL" id="MBF9067933.1"/>
    </source>
</evidence>
<dbReference type="EMBL" id="JADPRT010000003">
    <property type="protein sequence ID" value="MBF9067933.1"/>
    <property type="molecule type" value="Genomic_DNA"/>
</dbReference>
<dbReference type="InterPro" id="IPR036291">
    <property type="entry name" value="NAD(P)-bd_dom_sf"/>
</dbReference>
<dbReference type="Proteomes" id="UP000657385">
    <property type="component" value="Unassembled WGS sequence"/>
</dbReference>
<dbReference type="PANTHER" id="PTHR43245">
    <property type="entry name" value="BIFUNCTIONAL POLYMYXIN RESISTANCE PROTEIN ARNA"/>
    <property type="match status" value="1"/>
</dbReference>
<dbReference type="InterPro" id="IPR001509">
    <property type="entry name" value="Epimerase_deHydtase"/>
</dbReference>
<dbReference type="RefSeq" id="WP_196193124.1">
    <property type="nucleotide sequence ID" value="NZ_JADPRT010000003.1"/>
</dbReference>
<keyword evidence="3" id="KW-1185">Reference proteome</keyword>